<sequence>MRTSIRTAGVLAALLALGATGCAGGRTTQDFPPPPADLTSTDPAGPDLAGTDSVSTDLVGTDLVNNVRLVAYADCDEMTEGLRRAAARTVTPWGFGDAMFYAARSDVATAKQAMPEQQSHSTTNTHEAGVDEPDLVKTDGDRVITVTGGVLRVVDAKTRKVTGTLRLVAQDQAGDQSWVQAGLLVHGDRALVLFEGGGIIPFGATATARVAPGGPRYVLVDLSGEPRVLGAMTVHGQHVDARQAGSTVRLVVRSQPEIAFPAPKENASERELLEGNREAVLSAPADAWLPSYDVESGGASRTERVGCDRVSHPGRFTGTSMLTVHTIDLAAATPFGSPAPIAVAADGDTVYGTAGSLYVTSNPRWWGAHPIDVAPAPGSSAAASTATPGVPPERTEVHRFDVSTPGAPRYVTSGSVPGRLLNQYSLSEFDGHLRVATTSGDEVLGASPGTGESGVYVLDAGTLARTGSVTGLGKGERIYAVRFADGLGYVVTFRQTDPLYALDLRDPAAPKVTGELKITGFSAYLHPAGEGRLVGIGQEASEAGRVLGTQISLFDVSDPAAPAVLSRFHRKGSGSEAEWDPHAFLYWPSTGLAVLPLRNRAGGGMAGSAALALRVGDHEITELGVVTHPRSPARSGFAPADQGIRRSLVIGADLWTVSGSGLKVSDAATLADRAWIPFT</sequence>
<feature type="compositionally biased region" description="Polar residues" evidence="1">
    <location>
        <begin position="115"/>
        <end position="126"/>
    </location>
</feature>
<dbReference type="Pfam" id="PF09826">
    <property type="entry name" value="Beta_propel"/>
    <property type="match status" value="1"/>
</dbReference>
<dbReference type="InterPro" id="IPR019198">
    <property type="entry name" value="Beta_propeller_containing"/>
</dbReference>
<evidence type="ECO:0000313" key="4">
    <source>
        <dbReference type="Proteomes" id="UP000653231"/>
    </source>
</evidence>
<comment type="caution">
    <text evidence="3">The sequence shown here is derived from an EMBL/GenBank/DDBJ whole genome shotgun (WGS) entry which is preliminary data.</text>
</comment>
<protein>
    <submittedName>
        <fullName evidence="3">Beta-propeller domain-containing protein</fullName>
    </submittedName>
</protein>
<evidence type="ECO:0000256" key="2">
    <source>
        <dbReference type="SAM" id="SignalP"/>
    </source>
</evidence>
<keyword evidence="2" id="KW-0732">Signal</keyword>
<accession>A0ABR8L5X7</accession>
<evidence type="ECO:0000256" key="1">
    <source>
        <dbReference type="SAM" id="MobiDB-lite"/>
    </source>
</evidence>
<name>A0ABR8L5X7_9ACTN</name>
<organism evidence="3 4">
    <name type="scientific">Microbispora bryophytorum subsp. camponoti</name>
    <dbReference type="NCBI Taxonomy" id="1677852"/>
    <lineage>
        <taxon>Bacteria</taxon>
        <taxon>Bacillati</taxon>
        <taxon>Actinomycetota</taxon>
        <taxon>Actinomycetes</taxon>
        <taxon>Streptosporangiales</taxon>
        <taxon>Streptosporangiaceae</taxon>
        <taxon>Microbispora</taxon>
    </lineage>
</organism>
<feature type="region of interest" description="Disordered" evidence="1">
    <location>
        <begin position="115"/>
        <end position="135"/>
    </location>
</feature>
<reference evidence="3 4" key="1">
    <citation type="submission" date="2020-09" db="EMBL/GenBank/DDBJ databases">
        <title>Actinomycete isolated from the Camponotus japonicus Mayr.</title>
        <authorList>
            <person name="Gong X."/>
        </authorList>
    </citation>
    <scope>NUCLEOTIDE SEQUENCE [LARGE SCALE GENOMIC DNA]</scope>
    <source>
        <strain evidence="3 4">2C-HV3</strain>
    </source>
</reference>
<feature type="chain" id="PRO_5047130770" evidence="2">
    <location>
        <begin position="26"/>
        <end position="679"/>
    </location>
</feature>
<gene>
    <name evidence="3" type="ORF">IEQ31_12085</name>
</gene>
<dbReference type="Proteomes" id="UP000653231">
    <property type="component" value="Unassembled WGS sequence"/>
</dbReference>
<keyword evidence="4" id="KW-1185">Reference proteome</keyword>
<feature type="signal peptide" evidence="2">
    <location>
        <begin position="1"/>
        <end position="25"/>
    </location>
</feature>
<proteinExistence type="predicted"/>
<dbReference type="SUPFAM" id="SSF69322">
    <property type="entry name" value="Tricorn protease domain 2"/>
    <property type="match status" value="1"/>
</dbReference>
<dbReference type="EMBL" id="JACXRZ010000007">
    <property type="protein sequence ID" value="MBD3143918.1"/>
    <property type="molecule type" value="Genomic_DNA"/>
</dbReference>
<dbReference type="RefSeq" id="WP_191051541.1">
    <property type="nucleotide sequence ID" value="NZ_JACXRZ010000007.1"/>
</dbReference>
<evidence type="ECO:0000313" key="3">
    <source>
        <dbReference type="EMBL" id="MBD3143918.1"/>
    </source>
</evidence>
<feature type="region of interest" description="Disordered" evidence="1">
    <location>
        <begin position="25"/>
        <end position="53"/>
    </location>
</feature>
<dbReference type="PROSITE" id="PS51257">
    <property type="entry name" value="PROKAR_LIPOPROTEIN"/>
    <property type="match status" value="1"/>
</dbReference>